<dbReference type="GO" id="GO:0099604">
    <property type="term" value="F:ligand-gated calcium channel activity"/>
    <property type="evidence" value="ECO:0007669"/>
    <property type="project" value="TreeGrafter"/>
</dbReference>
<dbReference type="EMBL" id="CAJPWZ010001837">
    <property type="protein sequence ID" value="CAG2225125.1"/>
    <property type="molecule type" value="Genomic_DNA"/>
</dbReference>
<evidence type="ECO:0000313" key="3">
    <source>
        <dbReference type="Proteomes" id="UP000683360"/>
    </source>
</evidence>
<dbReference type="Proteomes" id="UP000683360">
    <property type="component" value="Unassembled WGS sequence"/>
</dbReference>
<dbReference type="OrthoDB" id="9994106at2759"/>
<reference evidence="2" key="1">
    <citation type="submission" date="2021-03" db="EMBL/GenBank/DDBJ databases">
        <authorList>
            <person name="Bekaert M."/>
        </authorList>
    </citation>
    <scope>NUCLEOTIDE SEQUENCE</scope>
</reference>
<feature type="transmembrane region" description="Helical" evidence="1">
    <location>
        <begin position="365"/>
        <end position="386"/>
    </location>
</feature>
<comment type="caution">
    <text evidence="2">The sequence shown here is derived from an EMBL/GenBank/DDBJ whole genome shotgun (WGS) entry which is preliminary data.</text>
</comment>
<dbReference type="InterPro" id="IPR050927">
    <property type="entry name" value="TRPM"/>
</dbReference>
<keyword evidence="1" id="KW-0812">Transmembrane</keyword>
<organism evidence="2 3">
    <name type="scientific">Mytilus edulis</name>
    <name type="common">Blue mussel</name>
    <dbReference type="NCBI Taxonomy" id="6550"/>
    <lineage>
        <taxon>Eukaryota</taxon>
        <taxon>Metazoa</taxon>
        <taxon>Spiralia</taxon>
        <taxon>Lophotrochozoa</taxon>
        <taxon>Mollusca</taxon>
        <taxon>Bivalvia</taxon>
        <taxon>Autobranchia</taxon>
        <taxon>Pteriomorphia</taxon>
        <taxon>Mytilida</taxon>
        <taxon>Mytiloidea</taxon>
        <taxon>Mytilidae</taxon>
        <taxon>Mytilinae</taxon>
        <taxon>Mytilus</taxon>
    </lineage>
</organism>
<keyword evidence="1" id="KW-1133">Transmembrane helix</keyword>
<feature type="transmembrane region" description="Helical" evidence="1">
    <location>
        <begin position="170"/>
        <end position="190"/>
    </location>
</feature>
<name>A0A8S3SUS0_MYTED</name>
<keyword evidence="1" id="KW-0472">Membrane</keyword>
<protein>
    <recommendedName>
        <fullName evidence="4">Ion transport domain-containing protein</fullName>
    </recommendedName>
</protein>
<gene>
    <name evidence="2" type="ORF">MEDL_38280</name>
</gene>
<proteinExistence type="predicted"/>
<evidence type="ECO:0008006" key="4">
    <source>
        <dbReference type="Google" id="ProtNLM"/>
    </source>
</evidence>
<evidence type="ECO:0000256" key="1">
    <source>
        <dbReference type="SAM" id="Phobius"/>
    </source>
</evidence>
<accession>A0A8S3SUS0</accession>
<dbReference type="AlphaFoldDB" id="A0A8S3SUS0"/>
<feature type="transmembrane region" description="Helical" evidence="1">
    <location>
        <begin position="225"/>
        <end position="244"/>
    </location>
</feature>
<feature type="transmembrane region" description="Helical" evidence="1">
    <location>
        <begin position="308"/>
        <end position="329"/>
    </location>
</feature>
<sequence length="409" mass="47938">MEKEMKVKRGRKYSFLGTGETTDNIELLEKDMKKEMKARRSNMSRSMGTDESKKKIGIRHLLIACVILDEQVNAVDLDKFERKGLLRLKSEFSQIAIRITSNIDEKCTEKTENDDNPHKKHLGKNINHAERLLLNEGYIQWAIKKQNKDFINNNEVKKILNRMWYGTEDVDYKTIGFLCFLIAYAYMLLFDYRDNGITYSDYFIIAWMASFAVDEMKQFQDTFAFMVIMTIIMMCYNISFHALMYSNTEFSWLQIEKIAHNGFWILFGKLEDNSDSLTVPDCTFNKTIYEIGVLERCPTQLGKLLTPYLKAVYCLVAVVLLLNLLIAMYSDTFQKVHQETEFYWSQLQTDFLEEYSIKTAFPIHLQLLVIPATVVHAVMFVCYHFLRSKTENETNLDVHPMFVRGILYD</sequence>
<evidence type="ECO:0000313" key="2">
    <source>
        <dbReference type="EMBL" id="CAG2225125.1"/>
    </source>
</evidence>
<dbReference type="PANTHER" id="PTHR13800:SF12">
    <property type="entry name" value="TRANSIENT RECEPTOR POTENTIAL CATION CHANNEL SUBFAMILY M MEMBER-LIKE 2"/>
    <property type="match status" value="1"/>
</dbReference>
<keyword evidence="3" id="KW-1185">Reference proteome</keyword>
<dbReference type="GO" id="GO:0005886">
    <property type="term" value="C:plasma membrane"/>
    <property type="evidence" value="ECO:0007669"/>
    <property type="project" value="TreeGrafter"/>
</dbReference>
<dbReference type="PANTHER" id="PTHR13800">
    <property type="entry name" value="TRANSIENT RECEPTOR POTENTIAL CATION CHANNEL, SUBFAMILY M, MEMBER 6"/>
    <property type="match status" value="1"/>
</dbReference>